<dbReference type="GO" id="GO:0005975">
    <property type="term" value="P:carbohydrate metabolic process"/>
    <property type="evidence" value="ECO:0007669"/>
    <property type="project" value="InterPro"/>
</dbReference>
<dbReference type="Gene3D" id="3.20.20.370">
    <property type="entry name" value="Glycoside hydrolase/deacetylase"/>
    <property type="match status" value="1"/>
</dbReference>
<dbReference type="GO" id="GO:0016020">
    <property type="term" value="C:membrane"/>
    <property type="evidence" value="ECO:0007669"/>
    <property type="project" value="TreeGrafter"/>
</dbReference>
<sequence length="368" mass="41990">MRYILVLLLIFTSAAHAAGPEKIATYDRKTWPEAIDSNAAFDRASAFEGYHFLDVLSAVDTGSTETIRAFTGVKEPDMASVGRWVRFARDELVKNFNAAQRQDTKGWGGGSKIDSAETYLDLMRPHYLTLPPEYDQWKERSRKFHTRYVYEQLRLAALFPRITSEILKLDQSERNGFELSDKQFILTFDDGPSPNGVTGKMISELNSRHLKAAFFLLGERLETWPPEKAQALYAGHYVGSHGYTHKAHPRYAQWQSSIDRTHALISTVFSIPSNRIGFRPPYGQRTPEMIAHLRTVHHSPVALWNIDSQDWNRKIGPDQLSDRVTTLILLWRKGIILFHDLYPKSIEAVGALHDFSREANIEFVDPGK</sequence>
<dbReference type="InterPro" id="IPR050248">
    <property type="entry name" value="Polysacc_deacetylase_ArnD"/>
</dbReference>
<dbReference type="RefSeq" id="WP_180136964.1">
    <property type="nucleotide sequence ID" value="NZ_CAADHO010000001.1"/>
</dbReference>
<dbReference type="PROSITE" id="PS51677">
    <property type="entry name" value="NODB"/>
    <property type="match status" value="1"/>
</dbReference>
<dbReference type="GO" id="GO:0046872">
    <property type="term" value="F:metal ion binding"/>
    <property type="evidence" value="ECO:0007669"/>
    <property type="project" value="UniProtKB-KW"/>
</dbReference>
<dbReference type="PANTHER" id="PTHR10587">
    <property type="entry name" value="GLYCOSYL TRANSFERASE-RELATED"/>
    <property type="match status" value="1"/>
</dbReference>
<dbReference type="Pfam" id="PF01522">
    <property type="entry name" value="Polysacc_deac_1"/>
    <property type="match status" value="1"/>
</dbReference>
<evidence type="ECO:0000256" key="1">
    <source>
        <dbReference type="ARBA" id="ARBA00022723"/>
    </source>
</evidence>
<evidence type="ECO:0000259" key="4">
    <source>
        <dbReference type="PROSITE" id="PS51677"/>
    </source>
</evidence>
<protein>
    <submittedName>
        <fullName evidence="5">Glycoside hydrolase/deacetylase beta/alpha-barrel</fullName>
    </submittedName>
</protein>
<dbReference type="EMBL" id="CAADHO010000001">
    <property type="protein sequence ID" value="VFQ42747.1"/>
    <property type="molecule type" value="Genomic_DNA"/>
</dbReference>
<keyword evidence="6" id="KW-1185">Reference proteome</keyword>
<dbReference type="InterPro" id="IPR002509">
    <property type="entry name" value="NODB_dom"/>
</dbReference>
<feature type="signal peptide" evidence="3">
    <location>
        <begin position="1"/>
        <end position="17"/>
    </location>
</feature>
<organism evidence="5 6">
    <name type="scientific">Desulfoluna butyratoxydans</name>
    <dbReference type="NCBI Taxonomy" id="231438"/>
    <lineage>
        <taxon>Bacteria</taxon>
        <taxon>Pseudomonadati</taxon>
        <taxon>Thermodesulfobacteriota</taxon>
        <taxon>Desulfobacteria</taxon>
        <taxon>Desulfobacterales</taxon>
        <taxon>Desulfolunaceae</taxon>
        <taxon>Desulfoluna</taxon>
    </lineage>
</organism>
<reference evidence="5 6" key="1">
    <citation type="submission" date="2019-03" db="EMBL/GenBank/DDBJ databases">
        <authorList>
            <person name="Nijsse B."/>
        </authorList>
    </citation>
    <scope>NUCLEOTIDE SEQUENCE [LARGE SCALE GENOMIC DNA]</scope>
    <source>
        <strain evidence="5">Desulfoluna butyratoxydans MSL71</strain>
    </source>
</reference>
<gene>
    <name evidence="5" type="ORF">MSL71_3680</name>
</gene>
<accession>A0A4U8YHP0</accession>
<evidence type="ECO:0000256" key="2">
    <source>
        <dbReference type="ARBA" id="ARBA00022801"/>
    </source>
</evidence>
<evidence type="ECO:0000313" key="6">
    <source>
        <dbReference type="Proteomes" id="UP000507962"/>
    </source>
</evidence>
<dbReference type="GO" id="GO:0016810">
    <property type="term" value="F:hydrolase activity, acting on carbon-nitrogen (but not peptide) bonds"/>
    <property type="evidence" value="ECO:0007669"/>
    <property type="project" value="InterPro"/>
</dbReference>
<evidence type="ECO:0000313" key="5">
    <source>
        <dbReference type="EMBL" id="VFQ42747.1"/>
    </source>
</evidence>
<keyword evidence="2 5" id="KW-0378">Hydrolase</keyword>
<dbReference type="CDD" id="cd10917">
    <property type="entry name" value="CE4_NodB_like_6s_7s"/>
    <property type="match status" value="1"/>
</dbReference>
<dbReference type="Proteomes" id="UP000507962">
    <property type="component" value="Unassembled WGS sequence"/>
</dbReference>
<dbReference type="PANTHER" id="PTHR10587:SF133">
    <property type="entry name" value="CHITIN DEACETYLASE 1-RELATED"/>
    <property type="match status" value="1"/>
</dbReference>
<dbReference type="InterPro" id="IPR011330">
    <property type="entry name" value="Glyco_hydro/deAcase_b/a-brl"/>
</dbReference>
<dbReference type="SUPFAM" id="SSF88713">
    <property type="entry name" value="Glycoside hydrolase/deacetylase"/>
    <property type="match status" value="1"/>
</dbReference>
<evidence type="ECO:0000256" key="3">
    <source>
        <dbReference type="SAM" id="SignalP"/>
    </source>
</evidence>
<feature type="chain" id="PRO_5020947193" evidence="3">
    <location>
        <begin position="18"/>
        <end position="368"/>
    </location>
</feature>
<name>A0A4U8YHP0_9BACT</name>
<dbReference type="AlphaFoldDB" id="A0A4U8YHP0"/>
<feature type="domain" description="NodB homology" evidence="4">
    <location>
        <begin position="182"/>
        <end position="364"/>
    </location>
</feature>
<proteinExistence type="predicted"/>
<keyword evidence="1" id="KW-0479">Metal-binding</keyword>
<keyword evidence="3" id="KW-0732">Signal</keyword>